<keyword evidence="2" id="KW-0732">Signal</keyword>
<dbReference type="Proteomes" id="UP000549250">
    <property type="component" value="Unassembled WGS sequence"/>
</dbReference>
<evidence type="ECO:0000259" key="3">
    <source>
        <dbReference type="Pfam" id="PF03958"/>
    </source>
</evidence>
<feature type="chain" id="PRO_5032825583" description="NolW-like domain-containing protein" evidence="2">
    <location>
        <begin position="22"/>
        <end position="268"/>
    </location>
</feature>
<dbReference type="InterPro" id="IPR038591">
    <property type="entry name" value="NolW-like_sf"/>
</dbReference>
<evidence type="ECO:0000256" key="1">
    <source>
        <dbReference type="SAM" id="MobiDB-lite"/>
    </source>
</evidence>
<dbReference type="EMBL" id="JACHXI010000001">
    <property type="protein sequence ID" value="MBB3101648.1"/>
    <property type="molecule type" value="Genomic_DNA"/>
</dbReference>
<evidence type="ECO:0000313" key="4">
    <source>
        <dbReference type="EMBL" id="MBB3101648.1"/>
    </source>
</evidence>
<evidence type="ECO:0000313" key="5">
    <source>
        <dbReference type="Proteomes" id="UP000549250"/>
    </source>
</evidence>
<evidence type="ECO:0000256" key="2">
    <source>
        <dbReference type="SAM" id="SignalP"/>
    </source>
</evidence>
<dbReference type="InterPro" id="IPR005644">
    <property type="entry name" value="NolW-like"/>
</dbReference>
<keyword evidence="5" id="KW-1185">Reference proteome</keyword>
<sequence length="268" mass="29632">MTISRSFLAVLLMAFSWPLFAATEVLNLNYQLAEDVLPVAQAVVGDQGRVTAYGNQLIVNAPDGVIEQLRQTLAQLDKQPRQLLISIDRQDSANARNSGYRVDGLSSPGEAGYQPGYPGERDQVRIIRRNTSSQDSGVQQVQATEGYPALIQVGQRVPLNNTSSDVYGQYYSDTQYHDVMRGFYATAVITGDAVQVTLSSQNDRVNRNHRNVLDLQNTETRVSGKLGEWIDFAGNNENSSNDRSGILNHYSSQGQQSYSLRLKVDVLD</sequence>
<dbReference type="RefSeq" id="WP_183164656.1">
    <property type="nucleotide sequence ID" value="NZ_JACHXI010000001.1"/>
</dbReference>
<dbReference type="AlphaFoldDB" id="A0A839SXK6"/>
<proteinExistence type="predicted"/>
<name>A0A839SXK6_AZOMA</name>
<protein>
    <recommendedName>
        <fullName evidence="3">NolW-like domain-containing protein</fullName>
    </recommendedName>
</protein>
<organism evidence="4 5">
    <name type="scientific">Azomonas macrocytogenes</name>
    <name type="common">Azotobacter macrocytogenes</name>
    <dbReference type="NCBI Taxonomy" id="69962"/>
    <lineage>
        <taxon>Bacteria</taxon>
        <taxon>Pseudomonadati</taxon>
        <taxon>Pseudomonadota</taxon>
        <taxon>Gammaproteobacteria</taxon>
        <taxon>Pseudomonadales</taxon>
        <taxon>Pseudomonadaceae</taxon>
        <taxon>Azomonas</taxon>
    </lineage>
</organism>
<accession>A0A839SXK6</accession>
<feature type="region of interest" description="Disordered" evidence="1">
    <location>
        <begin position="95"/>
        <end position="119"/>
    </location>
</feature>
<comment type="caution">
    <text evidence="4">The sequence shown here is derived from an EMBL/GenBank/DDBJ whole genome shotgun (WGS) entry which is preliminary data.</text>
</comment>
<feature type="domain" description="NolW-like" evidence="3">
    <location>
        <begin position="23"/>
        <end position="82"/>
    </location>
</feature>
<gene>
    <name evidence="4" type="ORF">FHR87_000008</name>
</gene>
<feature type="signal peptide" evidence="2">
    <location>
        <begin position="1"/>
        <end position="21"/>
    </location>
</feature>
<reference evidence="4 5" key="1">
    <citation type="submission" date="2020-08" db="EMBL/GenBank/DDBJ databases">
        <title>Genomic Encyclopedia of Type Strains, Phase III (KMG-III): the genomes of soil and plant-associated and newly described type strains.</title>
        <authorList>
            <person name="Whitman W."/>
        </authorList>
    </citation>
    <scope>NUCLEOTIDE SEQUENCE [LARGE SCALE GENOMIC DNA]</scope>
    <source>
        <strain evidence="4 5">CECT 4462</strain>
    </source>
</reference>
<dbReference type="Gene3D" id="3.30.1370.120">
    <property type="match status" value="1"/>
</dbReference>
<dbReference type="Pfam" id="PF03958">
    <property type="entry name" value="Secretin_N"/>
    <property type="match status" value="1"/>
</dbReference>